<reference evidence="2" key="2">
    <citation type="submission" date="2023-05" db="EMBL/GenBank/DDBJ databases">
        <authorList>
            <consortium name="Lawrence Berkeley National Laboratory"/>
            <person name="Steindorff A."/>
            <person name="Hensen N."/>
            <person name="Bonometti L."/>
            <person name="Westerberg I."/>
            <person name="Brannstrom I.O."/>
            <person name="Guillou S."/>
            <person name="Cros-Aarteil S."/>
            <person name="Calhoun S."/>
            <person name="Haridas S."/>
            <person name="Kuo A."/>
            <person name="Mondo S."/>
            <person name="Pangilinan J."/>
            <person name="Riley R."/>
            <person name="Labutti K."/>
            <person name="Andreopoulos B."/>
            <person name="Lipzen A."/>
            <person name="Chen C."/>
            <person name="Yanf M."/>
            <person name="Daum C."/>
            <person name="Ng V."/>
            <person name="Clum A."/>
            <person name="Ohm R."/>
            <person name="Martin F."/>
            <person name="Silar P."/>
            <person name="Natvig D."/>
            <person name="Lalanne C."/>
            <person name="Gautier V."/>
            <person name="Ament-Velasquez S.L."/>
            <person name="Kruys A."/>
            <person name="Hutchinson M.I."/>
            <person name="Powell A.J."/>
            <person name="Barry K."/>
            <person name="Miller A.N."/>
            <person name="Grigoriev I.V."/>
            <person name="Debuchy R."/>
            <person name="Gladieux P."/>
            <person name="Thoren M.H."/>
            <person name="Johannesson H."/>
        </authorList>
    </citation>
    <scope>NUCLEOTIDE SEQUENCE</scope>
    <source>
        <strain evidence="2">PSN243</strain>
    </source>
</reference>
<dbReference type="EMBL" id="MU865942">
    <property type="protein sequence ID" value="KAK4448558.1"/>
    <property type="molecule type" value="Genomic_DNA"/>
</dbReference>
<gene>
    <name evidence="2" type="ORF">QBC34DRAFT_406932</name>
</gene>
<evidence type="ECO:0000256" key="1">
    <source>
        <dbReference type="SAM" id="MobiDB-lite"/>
    </source>
</evidence>
<comment type="caution">
    <text evidence="2">The sequence shown here is derived from an EMBL/GenBank/DDBJ whole genome shotgun (WGS) entry which is preliminary data.</text>
</comment>
<sequence length="267" mass="30208">MTFSRLIDNTPYDIQEVQHLIAQTMDGGLGVDAAGEEQEDSTAQPSSSPSQTHHAQSSPKNHRRLKQLENRKRWRESRREAREPEDAEAAELLAWIKMLERPARIERVRSKASFTKTPEKETPTDRSLYVFTDFFQAHASPGRRFIFVSSRPTIPSPDVWDTMTARPQVERPPREESVCLLHFRPEIFKGLHPDNREDSSNLQELMRHFQDACSFLNSRASKEEGKAPQVAETTPKPAAVLALLLAGESESVQRLVRSQGGPGWKGA</sequence>
<keyword evidence="3" id="KW-1185">Reference proteome</keyword>
<dbReference type="AlphaFoldDB" id="A0AAV9GMM3"/>
<feature type="region of interest" description="Disordered" evidence="1">
    <location>
        <begin position="31"/>
        <end position="87"/>
    </location>
</feature>
<feature type="compositionally biased region" description="Basic and acidic residues" evidence="1">
    <location>
        <begin position="66"/>
        <end position="84"/>
    </location>
</feature>
<evidence type="ECO:0000313" key="2">
    <source>
        <dbReference type="EMBL" id="KAK4448558.1"/>
    </source>
</evidence>
<proteinExistence type="predicted"/>
<evidence type="ECO:0000313" key="3">
    <source>
        <dbReference type="Proteomes" id="UP001321760"/>
    </source>
</evidence>
<name>A0AAV9GMM3_9PEZI</name>
<reference evidence="2" key="1">
    <citation type="journal article" date="2023" name="Mol. Phylogenet. Evol.">
        <title>Genome-scale phylogeny and comparative genomics of the fungal order Sordariales.</title>
        <authorList>
            <person name="Hensen N."/>
            <person name="Bonometti L."/>
            <person name="Westerberg I."/>
            <person name="Brannstrom I.O."/>
            <person name="Guillou S."/>
            <person name="Cros-Aarteil S."/>
            <person name="Calhoun S."/>
            <person name="Haridas S."/>
            <person name="Kuo A."/>
            <person name="Mondo S."/>
            <person name="Pangilinan J."/>
            <person name="Riley R."/>
            <person name="LaButti K."/>
            <person name="Andreopoulos B."/>
            <person name="Lipzen A."/>
            <person name="Chen C."/>
            <person name="Yan M."/>
            <person name="Daum C."/>
            <person name="Ng V."/>
            <person name="Clum A."/>
            <person name="Steindorff A."/>
            <person name="Ohm R.A."/>
            <person name="Martin F."/>
            <person name="Silar P."/>
            <person name="Natvig D.O."/>
            <person name="Lalanne C."/>
            <person name="Gautier V."/>
            <person name="Ament-Velasquez S.L."/>
            <person name="Kruys A."/>
            <person name="Hutchinson M.I."/>
            <person name="Powell A.J."/>
            <person name="Barry K."/>
            <person name="Miller A.N."/>
            <person name="Grigoriev I.V."/>
            <person name="Debuchy R."/>
            <person name="Gladieux P."/>
            <person name="Hiltunen Thoren M."/>
            <person name="Johannesson H."/>
        </authorList>
    </citation>
    <scope>NUCLEOTIDE SEQUENCE</scope>
    <source>
        <strain evidence="2">PSN243</strain>
    </source>
</reference>
<feature type="non-terminal residue" evidence="2">
    <location>
        <position position="267"/>
    </location>
</feature>
<dbReference type="Proteomes" id="UP001321760">
    <property type="component" value="Unassembled WGS sequence"/>
</dbReference>
<accession>A0AAV9GMM3</accession>
<organism evidence="2 3">
    <name type="scientific">Podospora aff. communis PSN243</name>
    <dbReference type="NCBI Taxonomy" id="3040156"/>
    <lineage>
        <taxon>Eukaryota</taxon>
        <taxon>Fungi</taxon>
        <taxon>Dikarya</taxon>
        <taxon>Ascomycota</taxon>
        <taxon>Pezizomycotina</taxon>
        <taxon>Sordariomycetes</taxon>
        <taxon>Sordariomycetidae</taxon>
        <taxon>Sordariales</taxon>
        <taxon>Podosporaceae</taxon>
        <taxon>Podospora</taxon>
    </lineage>
</organism>
<protein>
    <submittedName>
        <fullName evidence="2">Uncharacterized protein</fullName>
    </submittedName>
</protein>
<feature type="compositionally biased region" description="Low complexity" evidence="1">
    <location>
        <begin position="41"/>
        <end position="59"/>
    </location>
</feature>